<dbReference type="SUPFAM" id="SSF51735">
    <property type="entry name" value="NAD(P)-binding Rossmann-fold domains"/>
    <property type="match status" value="1"/>
</dbReference>
<dbReference type="Gene3D" id="3.40.50.720">
    <property type="entry name" value="NAD(P)-binding Rossmann-like Domain"/>
    <property type="match status" value="1"/>
</dbReference>
<organism evidence="3 4">
    <name type="scientific">Candidatus Sungbacteria bacterium RIFCSPLOWO2_01_FULL_59_16</name>
    <dbReference type="NCBI Taxonomy" id="1802280"/>
    <lineage>
        <taxon>Bacteria</taxon>
        <taxon>Candidatus Sungiibacteriota</taxon>
    </lineage>
</organism>
<dbReference type="EMBL" id="MHQS01000018">
    <property type="protein sequence ID" value="OHA08324.1"/>
    <property type="molecule type" value="Genomic_DNA"/>
</dbReference>
<sequence length="320" mass="35760">MSKILITGTTDFVGSNLLWQLIGGGDEIHILNRRTSNFWRIADLMGRVKNHEIDLLEGKKLSEVIQGIQPDYIFHLANAGVYGGVSSSDADLVKVNLLGLVNLLEALEHIPYQGFINVGSSSEYGLKDGPMRESDICEPVNVYGITKLAATCYASYWGRVKQKPVLTFRLFSPYGPFDDHRRLISRAILESLAGHDLALANPNAVRDYIFIDDVIDLFLEAKDMATAHAGEVFNVGTGKEHAIRDVVDAIARAMKTNAKIEWGKAAAHAGEPPKWEADMTKTFAAFTWRPRHSLETGLGEAIRWFRENQTRYDQFLRQQP</sequence>
<protein>
    <recommendedName>
        <fullName evidence="2">NAD-dependent epimerase/dehydratase domain-containing protein</fullName>
    </recommendedName>
</protein>
<name>A0A1G2L9U5_9BACT</name>
<dbReference type="Proteomes" id="UP000176705">
    <property type="component" value="Unassembled WGS sequence"/>
</dbReference>
<accession>A0A1G2L9U5</accession>
<evidence type="ECO:0000313" key="4">
    <source>
        <dbReference type="Proteomes" id="UP000176705"/>
    </source>
</evidence>
<comment type="caution">
    <text evidence="3">The sequence shown here is derived from an EMBL/GenBank/DDBJ whole genome shotgun (WGS) entry which is preliminary data.</text>
</comment>
<dbReference type="STRING" id="1802280.A3B37_03635"/>
<evidence type="ECO:0000256" key="1">
    <source>
        <dbReference type="ARBA" id="ARBA00007637"/>
    </source>
</evidence>
<proteinExistence type="inferred from homology"/>
<comment type="similarity">
    <text evidence="1">Belongs to the NAD(P)-dependent epimerase/dehydratase family.</text>
</comment>
<evidence type="ECO:0000259" key="2">
    <source>
        <dbReference type="Pfam" id="PF01370"/>
    </source>
</evidence>
<dbReference type="PANTHER" id="PTHR43000">
    <property type="entry name" value="DTDP-D-GLUCOSE 4,6-DEHYDRATASE-RELATED"/>
    <property type="match status" value="1"/>
</dbReference>
<dbReference type="Pfam" id="PF01370">
    <property type="entry name" value="Epimerase"/>
    <property type="match status" value="1"/>
</dbReference>
<dbReference type="InterPro" id="IPR001509">
    <property type="entry name" value="Epimerase_deHydtase"/>
</dbReference>
<gene>
    <name evidence="3" type="ORF">A3B37_03635</name>
</gene>
<reference evidence="3 4" key="1">
    <citation type="journal article" date="2016" name="Nat. Commun.">
        <title>Thousands of microbial genomes shed light on interconnected biogeochemical processes in an aquifer system.</title>
        <authorList>
            <person name="Anantharaman K."/>
            <person name="Brown C.T."/>
            <person name="Hug L.A."/>
            <person name="Sharon I."/>
            <person name="Castelle C.J."/>
            <person name="Probst A.J."/>
            <person name="Thomas B.C."/>
            <person name="Singh A."/>
            <person name="Wilkins M.J."/>
            <person name="Karaoz U."/>
            <person name="Brodie E.L."/>
            <person name="Williams K.H."/>
            <person name="Hubbard S.S."/>
            <person name="Banfield J.F."/>
        </authorList>
    </citation>
    <scope>NUCLEOTIDE SEQUENCE [LARGE SCALE GENOMIC DNA]</scope>
</reference>
<feature type="domain" description="NAD-dependent epimerase/dehydratase" evidence="2">
    <location>
        <begin position="4"/>
        <end position="236"/>
    </location>
</feature>
<dbReference type="InterPro" id="IPR036291">
    <property type="entry name" value="NAD(P)-bd_dom_sf"/>
</dbReference>
<evidence type="ECO:0000313" key="3">
    <source>
        <dbReference type="EMBL" id="OHA08324.1"/>
    </source>
</evidence>
<dbReference type="AlphaFoldDB" id="A0A1G2L9U5"/>